<name>A0AAE1DST9_9GAST</name>
<evidence type="ECO:0000313" key="2">
    <source>
        <dbReference type="Proteomes" id="UP001283361"/>
    </source>
</evidence>
<proteinExistence type="predicted"/>
<accession>A0AAE1DST9</accession>
<dbReference type="Proteomes" id="UP001283361">
    <property type="component" value="Unassembled WGS sequence"/>
</dbReference>
<reference evidence="1" key="1">
    <citation type="journal article" date="2023" name="G3 (Bethesda)">
        <title>A reference genome for the long-term kleptoplast-retaining sea slug Elysia crispata morphotype clarki.</title>
        <authorList>
            <person name="Eastman K.E."/>
            <person name="Pendleton A.L."/>
            <person name="Shaikh M.A."/>
            <person name="Suttiyut T."/>
            <person name="Ogas R."/>
            <person name="Tomko P."/>
            <person name="Gavelis G."/>
            <person name="Widhalm J.R."/>
            <person name="Wisecaver J.H."/>
        </authorList>
    </citation>
    <scope>NUCLEOTIDE SEQUENCE</scope>
    <source>
        <strain evidence="1">ECLA1</strain>
    </source>
</reference>
<keyword evidence="2" id="KW-1185">Reference proteome</keyword>
<organism evidence="1 2">
    <name type="scientific">Elysia crispata</name>
    <name type="common">lettuce slug</name>
    <dbReference type="NCBI Taxonomy" id="231223"/>
    <lineage>
        <taxon>Eukaryota</taxon>
        <taxon>Metazoa</taxon>
        <taxon>Spiralia</taxon>
        <taxon>Lophotrochozoa</taxon>
        <taxon>Mollusca</taxon>
        <taxon>Gastropoda</taxon>
        <taxon>Heterobranchia</taxon>
        <taxon>Euthyneura</taxon>
        <taxon>Panpulmonata</taxon>
        <taxon>Sacoglossa</taxon>
        <taxon>Placobranchoidea</taxon>
        <taxon>Plakobranchidae</taxon>
        <taxon>Elysia</taxon>
    </lineage>
</organism>
<comment type="caution">
    <text evidence="1">The sequence shown here is derived from an EMBL/GenBank/DDBJ whole genome shotgun (WGS) entry which is preliminary data.</text>
</comment>
<evidence type="ECO:0000313" key="1">
    <source>
        <dbReference type="EMBL" id="KAK3781771.1"/>
    </source>
</evidence>
<dbReference type="AlphaFoldDB" id="A0AAE1DST9"/>
<dbReference type="EMBL" id="JAWDGP010002600">
    <property type="protein sequence ID" value="KAK3781771.1"/>
    <property type="molecule type" value="Genomic_DNA"/>
</dbReference>
<sequence length="72" mass="7851">MQISNAVYIPEARQRRRENCQRPGQADQATLLTGTSDHCSLVAGNDCNLGFSSVRCYALHAVRIVIAAAEMT</sequence>
<protein>
    <submittedName>
        <fullName evidence="1">Uncharacterized protein</fullName>
    </submittedName>
</protein>
<gene>
    <name evidence="1" type="ORF">RRG08_021417</name>
</gene>